<comment type="subcellular location">
    <subcellularLocation>
        <location evidence="1">Endoplasmic reticulum membrane</location>
        <topology evidence="1">Multi-pass membrane protein</topology>
    </subcellularLocation>
</comment>
<evidence type="ECO:0000256" key="3">
    <source>
        <dbReference type="ARBA" id="ARBA00017057"/>
    </source>
</evidence>
<dbReference type="InterPro" id="IPR045338">
    <property type="entry name" value="DUF6535"/>
</dbReference>
<feature type="transmembrane region" description="Helical" evidence="10">
    <location>
        <begin position="303"/>
        <end position="320"/>
    </location>
</feature>
<evidence type="ECO:0000256" key="1">
    <source>
        <dbReference type="ARBA" id="ARBA00004477"/>
    </source>
</evidence>
<feature type="domain" description="DUF6535" evidence="11">
    <location>
        <begin position="279"/>
        <end position="456"/>
    </location>
</feature>
<keyword evidence="4 10" id="KW-0812">Transmembrane</keyword>
<keyword evidence="13" id="KW-1185">Reference proteome</keyword>
<dbReference type="Proteomes" id="UP001140091">
    <property type="component" value="Unassembled WGS sequence"/>
</dbReference>
<evidence type="ECO:0000256" key="4">
    <source>
        <dbReference type="ARBA" id="ARBA00022692"/>
    </source>
</evidence>
<feature type="region of interest" description="Disordered" evidence="9">
    <location>
        <begin position="191"/>
        <end position="221"/>
    </location>
</feature>
<evidence type="ECO:0000256" key="5">
    <source>
        <dbReference type="ARBA" id="ARBA00022824"/>
    </source>
</evidence>
<dbReference type="PANTHER" id="PTHR13085">
    <property type="entry name" value="MICROSOMAL SIGNAL PEPTIDASE 25 KDA SUBUNIT"/>
    <property type="match status" value="1"/>
</dbReference>
<evidence type="ECO:0000256" key="6">
    <source>
        <dbReference type="ARBA" id="ARBA00022989"/>
    </source>
</evidence>
<evidence type="ECO:0000313" key="13">
    <source>
        <dbReference type="Proteomes" id="UP001140091"/>
    </source>
</evidence>
<evidence type="ECO:0000256" key="10">
    <source>
        <dbReference type="SAM" id="Phobius"/>
    </source>
</evidence>
<comment type="similarity">
    <text evidence="2">Belongs to the SPCS2 family.</text>
</comment>
<feature type="compositionally biased region" description="Low complexity" evidence="9">
    <location>
        <begin position="211"/>
        <end position="220"/>
    </location>
</feature>
<organism evidence="12 13">
    <name type="scientific">Candolleomyces eurysporus</name>
    <dbReference type="NCBI Taxonomy" id="2828524"/>
    <lineage>
        <taxon>Eukaryota</taxon>
        <taxon>Fungi</taxon>
        <taxon>Dikarya</taxon>
        <taxon>Basidiomycota</taxon>
        <taxon>Agaricomycotina</taxon>
        <taxon>Agaricomycetes</taxon>
        <taxon>Agaricomycetidae</taxon>
        <taxon>Agaricales</taxon>
        <taxon>Agaricineae</taxon>
        <taxon>Psathyrellaceae</taxon>
        <taxon>Candolleomyces</taxon>
    </lineage>
</organism>
<keyword evidence="6 10" id="KW-1133">Transmembrane helix</keyword>
<name>A0A9W8MLA0_9AGAR</name>
<dbReference type="GO" id="GO:0045047">
    <property type="term" value="P:protein targeting to ER"/>
    <property type="evidence" value="ECO:0007669"/>
    <property type="project" value="TreeGrafter"/>
</dbReference>
<evidence type="ECO:0000313" key="12">
    <source>
        <dbReference type="EMBL" id="KAJ2934147.1"/>
    </source>
</evidence>
<feature type="transmembrane region" description="Helical" evidence="10">
    <location>
        <begin position="461"/>
        <end position="485"/>
    </location>
</feature>
<proteinExistence type="inferred from homology"/>
<accession>A0A9W8MLA0</accession>
<feature type="transmembrane region" description="Helical" evidence="10">
    <location>
        <begin position="82"/>
        <end position="100"/>
    </location>
</feature>
<gene>
    <name evidence="12" type="ORF">H1R20_g2900</name>
</gene>
<dbReference type="Pfam" id="PF20153">
    <property type="entry name" value="DUF6535"/>
    <property type="match status" value="1"/>
</dbReference>
<dbReference type="PANTHER" id="PTHR13085:SF0">
    <property type="entry name" value="SIGNAL PEPTIDASE COMPLEX SUBUNIT 2"/>
    <property type="match status" value="1"/>
</dbReference>
<dbReference type="AlphaFoldDB" id="A0A9W8MLA0"/>
<dbReference type="EMBL" id="JANBPK010000725">
    <property type="protein sequence ID" value="KAJ2934147.1"/>
    <property type="molecule type" value="Genomic_DNA"/>
</dbReference>
<dbReference type="GO" id="GO:0006465">
    <property type="term" value="P:signal peptide processing"/>
    <property type="evidence" value="ECO:0007669"/>
    <property type="project" value="InterPro"/>
</dbReference>
<feature type="transmembrane region" description="Helical" evidence="10">
    <location>
        <begin position="431"/>
        <end position="455"/>
    </location>
</feature>
<dbReference type="InterPro" id="IPR009582">
    <property type="entry name" value="Spc2/SPCS2"/>
</dbReference>
<dbReference type="OrthoDB" id="3235960at2759"/>
<evidence type="ECO:0000256" key="9">
    <source>
        <dbReference type="SAM" id="MobiDB-lite"/>
    </source>
</evidence>
<comment type="function">
    <text evidence="8">Component of the signal peptidase complex (SPC) which catalyzes the cleavage of N-terminal signal sequences from nascent proteins as they are translocated into the lumen of the endoplasmic reticulum. Enhances the enzymatic activity of SPC and facilitates the interactions between different components of the translocation site.</text>
</comment>
<comment type="caution">
    <text evidence="12">The sequence shown here is derived from an EMBL/GenBank/DDBJ whole genome shotgun (WGS) entry which is preliminary data.</text>
</comment>
<reference evidence="12" key="1">
    <citation type="submission" date="2022-06" db="EMBL/GenBank/DDBJ databases">
        <title>Genome Sequence of Candolleomyces eurysporus.</title>
        <authorList>
            <person name="Buettner E."/>
        </authorList>
    </citation>
    <scope>NUCLEOTIDE SEQUENCE</scope>
    <source>
        <strain evidence="12">VTCC 930004</strain>
    </source>
</reference>
<sequence>MARTKAAVPSTSSEKARSPSPDPADRPLGPLAVTIPASDREEVKVNNANLTELKNACDDAVKRFLSRPELFKQIYLHTDVRLALGWLSVFVAAGTAFYGYKVDFEKSKPVVTLGLIVYILLTTISTLYAYFIEGDTIFVGKRKTFSKRLTTAIYAQAVLASKPALTMRRVYEKFLKRARAGQHDGNSVISSLHAQSEGGAGADQQREFGTRSRASRATTSRRYERPSVDFVIDIPELVQNVKLEPHEPISQDEILRDGSKKWQSGDPCHYSIPRKGDPWEECFNQVQKFDDEMCRGWREEIDTLLVFAGLFSAAVTAFTVESYRWLRSDPEEATVRLLALISAQLNASANAESPPLGLDPDFPPSLTPSELRVNIFWFTSLTLSLTAVLVGILCKQWLREYQRYEGLTPKEAFPVRQMRYEGLLNWHVPKFLSFLPLLLQSALLIFFAGLLDLLWSLNHLLASVITTLVGIAMILLGFTTVLPFLQHCLHFSRLLGKNPTEELQSQCAFKSPQSRAFHLLGISIVSLYSRLKLWIFNGVTAEHILNSNNIGTSWDSDANWVNYDLEWQKYGQYMERGMGWFGKTYSRNLDSTFHVFHCLESLDEEVAARCVSKIIRDTWNPIIPLVGLLVPSLEMVGRGPQMEVSDKWRWNFMSTANGGTPGAHAMNAHSTLKEKQLARDLVAMSYSLIHSKKDPCFLRRCMEHCVRIANSRDLEENYTSLALEVLSIVVPLKDGPPLPDDMHLQLLATTSSFLQEDKLDIYSSDISSFWGTFDKLRQHEYLGDGEPQGPGKRLAYYDLLKEAEQWLSRLIDCPDTPLDDKARAIRDFSNGLCSIYWTIRADSEIDDMKSSSDYEPFYAFISFIDELLVKFGGASLVMSPWNSEVWDLIKVEFGPNTDSIEEEEKE</sequence>
<evidence type="ECO:0000256" key="7">
    <source>
        <dbReference type="ARBA" id="ARBA00023136"/>
    </source>
</evidence>
<feature type="non-terminal residue" evidence="12">
    <location>
        <position position="906"/>
    </location>
</feature>
<evidence type="ECO:0000259" key="11">
    <source>
        <dbReference type="Pfam" id="PF20153"/>
    </source>
</evidence>
<dbReference type="Pfam" id="PF06703">
    <property type="entry name" value="SPC25"/>
    <property type="match status" value="1"/>
</dbReference>
<protein>
    <recommendedName>
        <fullName evidence="3">Signal peptidase complex subunit 2</fullName>
    </recommendedName>
</protein>
<evidence type="ECO:0000256" key="2">
    <source>
        <dbReference type="ARBA" id="ARBA00007324"/>
    </source>
</evidence>
<feature type="transmembrane region" description="Helical" evidence="10">
    <location>
        <begin position="112"/>
        <end position="132"/>
    </location>
</feature>
<dbReference type="GO" id="GO:0005787">
    <property type="term" value="C:signal peptidase complex"/>
    <property type="evidence" value="ECO:0007669"/>
    <property type="project" value="InterPro"/>
</dbReference>
<keyword evidence="5" id="KW-0256">Endoplasmic reticulum</keyword>
<keyword evidence="7 10" id="KW-0472">Membrane</keyword>
<feature type="transmembrane region" description="Helical" evidence="10">
    <location>
        <begin position="375"/>
        <end position="394"/>
    </location>
</feature>
<evidence type="ECO:0000256" key="8">
    <source>
        <dbReference type="ARBA" id="ARBA00045608"/>
    </source>
</evidence>
<feature type="region of interest" description="Disordered" evidence="9">
    <location>
        <begin position="1"/>
        <end position="29"/>
    </location>
</feature>